<proteinExistence type="predicted"/>
<reference evidence="2" key="1">
    <citation type="journal article" date="2017" name="Nat. Commun.">
        <title>The North American bullfrog draft genome provides insight into hormonal regulation of long noncoding RNA.</title>
        <authorList>
            <person name="Hammond S.A."/>
            <person name="Warren R.L."/>
            <person name="Vandervalk B.P."/>
            <person name="Kucuk E."/>
            <person name="Khan H."/>
            <person name="Gibb E.A."/>
            <person name="Pandoh P."/>
            <person name="Kirk H."/>
            <person name="Zhao Y."/>
            <person name="Jones M."/>
            <person name="Mungall A.J."/>
            <person name="Coope R."/>
            <person name="Pleasance S."/>
            <person name="Moore R.A."/>
            <person name="Holt R.A."/>
            <person name="Round J.M."/>
            <person name="Ohora S."/>
            <person name="Walle B.V."/>
            <person name="Veldhoen N."/>
            <person name="Helbing C.C."/>
            <person name="Birol I."/>
        </authorList>
    </citation>
    <scope>NUCLEOTIDE SEQUENCE [LARGE SCALE GENOMIC DNA]</scope>
</reference>
<gene>
    <name evidence="1" type="ORF">AB205_0043310</name>
</gene>
<dbReference type="AlphaFoldDB" id="A0A2G9RNT4"/>
<sequence>MLVPIIKYSCFMDTLYSILPSFILPDVASTLMPPRLPWRDYVSGPPYAHRRAPHTLSGLEFWLHQLLMSGEIPTKRVKLYFLMPQLHPIWNYPHFDHLLFPTT</sequence>
<dbReference type="EMBL" id="KV937241">
    <property type="protein sequence ID" value="PIO29550.1"/>
    <property type="molecule type" value="Genomic_DNA"/>
</dbReference>
<name>A0A2G9RNT4_AQUCT</name>
<accession>A0A2G9RNT4</accession>
<evidence type="ECO:0000313" key="2">
    <source>
        <dbReference type="Proteomes" id="UP000228934"/>
    </source>
</evidence>
<protein>
    <submittedName>
        <fullName evidence="1">Uncharacterized protein</fullName>
    </submittedName>
</protein>
<organism evidence="1 2">
    <name type="scientific">Aquarana catesbeiana</name>
    <name type="common">American bullfrog</name>
    <name type="synonym">Rana catesbeiana</name>
    <dbReference type="NCBI Taxonomy" id="8400"/>
    <lineage>
        <taxon>Eukaryota</taxon>
        <taxon>Metazoa</taxon>
        <taxon>Chordata</taxon>
        <taxon>Craniata</taxon>
        <taxon>Vertebrata</taxon>
        <taxon>Euteleostomi</taxon>
        <taxon>Amphibia</taxon>
        <taxon>Batrachia</taxon>
        <taxon>Anura</taxon>
        <taxon>Neobatrachia</taxon>
        <taxon>Ranoidea</taxon>
        <taxon>Ranidae</taxon>
        <taxon>Aquarana</taxon>
    </lineage>
</organism>
<evidence type="ECO:0000313" key="1">
    <source>
        <dbReference type="EMBL" id="PIO29550.1"/>
    </source>
</evidence>
<dbReference type="Proteomes" id="UP000228934">
    <property type="component" value="Unassembled WGS sequence"/>
</dbReference>
<keyword evidence="2" id="KW-1185">Reference proteome</keyword>